<dbReference type="InterPro" id="IPR008883">
    <property type="entry name" value="UEV_N"/>
</dbReference>
<dbReference type="PANTHER" id="PTHR23306:SF3">
    <property type="entry name" value="TUMOR SUPPRESSOR PROTEIN 101"/>
    <property type="match status" value="1"/>
</dbReference>
<dbReference type="GO" id="GO:0043130">
    <property type="term" value="F:ubiquitin binding"/>
    <property type="evidence" value="ECO:0007669"/>
    <property type="project" value="TreeGrafter"/>
</dbReference>
<comment type="caution">
    <text evidence="2">The sequence shown here is derived from an EMBL/GenBank/DDBJ whole genome shotgun (WGS) entry which is preliminary data.</text>
</comment>
<dbReference type="Proteomes" id="UP000245207">
    <property type="component" value="Unassembled WGS sequence"/>
</dbReference>
<feature type="domain" description="UEV" evidence="1">
    <location>
        <begin position="1"/>
        <end position="80"/>
    </location>
</feature>
<dbReference type="InterPro" id="IPR016135">
    <property type="entry name" value="UBQ-conjugating_enzyme/RWD"/>
</dbReference>
<protein>
    <submittedName>
        <fullName evidence="2">Steadiness box</fullName>
    </submittedName>
</protein>
<organism evidence="2 3">
    <name type="scientific">Artemisia annua</name>
    <name type="common">Sweet wormwood</name>
    <dbReference type="NCBI Taxonomy" id="35608"/>
    <lineage>
        <taxon>Eukaryota</taxon>
        <taxon>Viridiplantae</taxon>
        <taxon>Streptophyta</taxon>
        <taxon>Embryophyta</taxon>
        <taxon>Tracheophyta</taxon>
        <taxon>Spermatophyta</taxon>
        <taxon>Magnoliopsida</taxon>
        <taxon>eudicotyledons</taxon>
        <taxon>Gunneridae</taxon>
        <taxon>Pentapetalae</taxon>
        <taxon>asterids</taxon>
        <taxon>campanulids</taxon>
        <taxon>Asterales</taxon>
        <taxon>Asteraceae</taxon>
        <taxon>Asteroideae</taxon>
        <taxon>Anthemideae</taxon>
        <taxon>Artemisiinae</taxon>
        <taxon>Artemisia</taxon>
    </lineage>
</organism>
<evidence type="ECO:0000313" key="3">
    <source>
        <dbReference type="Proteomes" id="UP000245207"/>
    </source>
</evidence>
<dbReference type="SUPFAM" id="SSF54495">
    <property type="entry name" value="UBC-like"/>
    <property type="match status" value="1"/>
</dbReference>
<dbReference type="InterPro" id="IPR052070">
    <property type="entry name" value="ESCRT-I_UEV_domain"/>
</dbReference>
<dbReference type="PANTHER" id="PTHR23306">
    <property type="entry name" value="TUMOR SUSCEPTIBILITY GENE 101 PROTEIN-RELATED"/>
    <property type="match status" value="1"/>
</dbReference>
<dbReference type="PROSITE" id="PS51322">
    <property type="entry name" value="UEV"/>
    <property type="match status" value="1"/>
</dbReference>
<sequence>MSPKTAVFTHNDGRSVNLLQSEGTIPMVYQNVTYNIPVVIWLMETYPLLVVCQVAGRVWQNGVVCGSSACLEVVIILMDC</sequence>
<dbReference type="Pfam" id="PF05743">
    <property type="entry name" value="UEV"/>
    <property type="match status" value="1"/>
</dbReference>
<evidence type="ECO:0000313" key="2">
    <source>
        <dbReference type="EMBL" id="PWA50826.1"/>
    </source>
</evidence>
<dbReference type="CDD" id="cd11685">
    <property type="entry name" value="UEV_TSG101-like"/>
    <property type="match status" value="1"/>
</dbReference>
<dbReference type="STRING" id="35608.A0A2U1LP95"/>
<dbReference type="GO" id="GO:0000813">
    <property type="term" value="C:ESCRT I complex"/>
    <property type="evidence" value="ECO:0007669"/>
    <property type="project" value="TreeGrafter"/>
</dbReference>
<dbReference type="Gene3D" id="3.10.110.10">
    <property type="entry name" value="Ubiquitin Conjugating Enzyme"/>
    <property type="match status" value="1"/>
</dbReference>
<evidence type="ECO:0000259" key="1">
    <source>
        <dbReference type="PROSITE" id="PS51322"/>
    </source>
</evidence>
<dbReference type="AlphaFoldDB" id="A0A2U1LP95"/>
<dbReference type="EMBL" id="PKPP01008392">
    <property type="protein sequence ID" value="PWA50826.1"/>
    <property type="molecule type" value="Genomic_DNA"/>
</dbReference>
<dbReference type="GO" id="GO:0008333">
    <property type="term" value="P:endosome to lysosome transport"/>
    <property type="evidence" value="ECO:0007669"/>
    <property type="project" value="TreeGrafter"/>
</dbReference>
<reference evidence="2 3" key="1">
    <citation type="journal article" date="2018" name="Mol. Plant">
        <title>The genome of Artemisia annua provides insight into the evolution of Asteraceae family and artemisinin biosynthesis.</title>
        <authorList>
            <person name="Shen Q."/>
            <person name="Zhang L."/>
            <person name="Liao Z."/>
            <person name="Wang S."/>
            <person name="Yan T."/>
            <person name="Shi P."/>
            <person name="Liu M."/>
            <person name="Fu X."/>
            <person name="Pan Q."/>
            <person name="Wang Y."/>
            <person name="Lv Z."/>
            <person name="Lu X."/>
            <person name="Zhang F."/>
            <person name="Jiang W."/>
            <person name="Ma Y."/>
            <person name="Chen M."/>
            <person name="Hao X."/>
            <person name="Li L."/>
            <person name="Tang Y."/>
            <person name="Lv G."/>
            <person name="Zhou Y."/>
            <person name="Sun X."/>
            <person name="Brodelius P.E."/>
            <person name="Rose J.K.C."/>
            <person name="Tang K."/>
        </authorList>
    </citation>
    <scope>NUCLEOTIDE SEQUENCE [LARGE SCALE GENOMIC DNA]</scope>
    <source>
        <strain evidence="3">cv. Huhao1</strain>
        <tissue evidence="2">Leaf</tissue>
    </source>
</reference>
<accession>A0A2U1LP95</accession>
<keyword evidence="3" id="KW-1185">Reference proteome</keyword>
<dbReference type="GO" id="GO:0015031">
    <property type="term" value="P:protein transport"/>
    <property type="evidence" value="ECO:0007669"/>
    <property type="project" value="InterPro"/>
</dbReference>
<name>A0A2U1LP95_ARTAN</name>
<proteinExistence type="predicted"/>
<gene>
    <name evidence="2" type="ORF">CTI12_AA469240</name>
</gene>
<dbReference type="OrthoDB" id="306304at2759"/>